<evidence type="ECO:0000256" key="10">
    <source>
        <dbReference type="PROSITE-ProRule" id="PRU00042"/>
    </source>
</evidence>
<dbReference type="FunFam" id="3.30.160.60:FF:000671">
    <property type="entry name" value="Zinc finger protein 26"/>
    <property type="match status" value="1"/>
</dbReference>
<organism evidence="13 14">
    <name type="scientific">Kryptolebias marmoratus</name>
    <name type="common">Mangrove killifish</name>
    <name type="synonym">Rivulus marmoratus</name>
    <dbReference type="NCBI Taxonomy" id="37003"/>
    <lineage>
        <taxon>Eukaryota</taxon>
        <taxon>Metazoa</taxon>
        <taxon>Chordata</taxon>
        <taxon>Craniata</taxon>
        <taxon>Vertebrata</taxon>
        <taxon>Euteleostomi</taxon>
        <taxon>Actinopterygii</taxon>
        <taxon>Neopterygii</taxon>
        <taxon>Teleostei</taxon>
        <taxon>Neoteleostei</taxon>
        <taxon>Acanthomorphata</taxon>
        <taxon>Ovalentaria</taxon>
        <taxon>Atherinomorphae</taxon>
        <taxon>Cyprinodontiformes</taxon>
        <taxon>Rivulidae</taxon>
        <taxon>Kryptolebias</taxon>
    </lineage>
</organism>
<evidence type="ECO:0000313" key="14">
    <source>
        <dbReference type="Proteomes" id="UP000264800"/>
    </source>
</evidence>
<keyword evidence="7" id="KW-0238">DNA-binding</keyword>
<dbReference type="PANTHER" id="PTHR24399:SF23">
    <property type="entry name" value="C2H2-TYPE DOMAIN-CONTAINING PROTEIN"/>
    <property type="match status" value="1"/>
</dbReference>
<keyword evidence="14" id="KW-1185">Reference proteome</keyword>
<feature type="region of interest" description="Disordered" evidence="11">
    <location>
        <begin position="69"/>
        <end position="137"/>
    </location>
</feature>
<sequence>MISVHHLRDFIGDRLTAAAAEIFSEFEKTILRYEEELDRQRRLLDVRWNPKIKQLSVDLQQEPVHKTELILTDQERNSSLDWEEPERPWIKGEQEEPELQPLQNQEEQEDREPEPPEIKEEEAEEEEEDQLHLKQETDPFLVTVLCEEREPEPDGEQLASQSSAGPEDQDPFSWPDDNTERALKKVDLTDGHRGNEAAKSGAAEGLFSCPICWRTFSRKAHLSCHMKVHRARNPTSGKLQYCCPICGKRFSACSYLIIHIRSHTGEKPFPCEVCGKGFSIKDSLKVHMRIHTGEKPFFCETCGKRFNQASLLKRHMRLHSGVKTFTCQICAKHFIRRDHLTSHMKIHEENKQFSCQTCGKSFVRNDYLKSHVKVHKV</sequence>
<dbReference type="RefSeq" id="XP_017294612.3">
    <property type="nucleotide sequence ID" value="XM_017439123.3"/>
</dbReference>
<dbReference type="PROSITE" id="PS00028">
    <property type="entry name" value="ZINC_FINGER_C2H2_1"/>
    <property type="match status" value="6"/>
</dbReference>
<dbReference type="GO" id="GO:0005654">
    <property type="term" value="C:nucleoplasm"/>
    <property type="evidence" value="ECO:0007669"/>
    <property type="project" value="TreeGrafter"/>
</dbReference>
<dbReference type="GO" id="GO:0045595">
    <property type="term" value="P:regulation of cell differentiation"/>
    <property type="evidence" value="ECO:0007669"/>
    <property type="project" value="UniProtKB-ARBA"/>
</dbReference>
<feature type="domain" description="C2H2-type" evidence="12">
    <location>
        <begin position="241"/>
        <end position="268"/>
    </location>
</feature>
<evidence type="ECO:0000256" key="9">
    <source>
        <dbReference type="ARBA" id="ARBA00023242"/>
    </source>
</evidence>
<evidence type="ECO:0000256" key="11">
    <source>
        <dbReference type="SAM" id="MobiDB-lite"/>
    </source>
</evidence>
<keyword evidence="9" id="KW-0539">Nucleus</keyword>
<accession>A0A3Q2ZDH1</accession>
<dbReference type="Ensembl" id="ENSKMAT00000000690.1">
    <property type="protein sequence ID" value="ENSKMAP00000000660.1"/>
    <property type="gene ID" value="ENSKMAG00000000556.1"/>
</dbReference>
<evidence type="ECO:0000259" key="12">
    <source>
        <dbReference type="PROSITE" id="PS50157"/>
    </source>
</evidence>
<dbReference type="FunFam" id="3.30.160.60:FF:000100">
    <property type="entry name" value="Zinc finger 45-like"/>
    <property type="match status" value="1"/>
</dbReference>
<dbReference type="Proteomes" id="UP000264800">
    <property type="component" value="Unplaced"/>
</dbReference>
<keyword evidence="4 10" id="KW-0863">Zinc-finger</keyword>
<dbReference type="OrthoDB" id="654211at2759"/>
<dbReference type="FunFam" id="3.30.160.60:FF:000557">
    <property type="entry name" value="zinc finger and SCAN domain-containing protein 29"/>
    <property type="match status" value="1"/>
</dbReference>
<evidence type="ECO:0000313" key="13">
    <source>
        <dbReference type="Ensembl" id="ENSKMAP00000000660.1"/>
    </source>
</evidence>
<feature type="domain" description="C2H2-type" evidence="12">
    <location>
        <begin position="207"/>
        <end position="234"/>
    </location>
</feature>
<evidence type="ECO:0000256" key="1">
    <source>
        <dbReference type="ARBA" id="ARBA00004123"/>
    </source>
</evidence>
<keyword evidence="6" id="KW-0805">Transcription regulation</keyword>
<evidence type="ECO:0000256" key="3">
    <source>
        <dbReference type="ARBA" id="ARBA00022737"/>
    </source>
</evidence>
<evidence type="ECO:0000256" key="7">
    <source>
        <dbReference type="ARBA" id="ARBA00023125"/>
    </source>
</evidence>
<dbReference type="PROSITE" id="PS50157">
    <property type="entry name" value="ZINC_FINGER_C2H2_2"/>
    <property type="match status" value="6"/>
</dbReference>
<feature type="domain" description="C2H2-type" evidence="12">
    <location>
        <begin position="325"/>
        <end position="352"/>
    </location>
</feature>
<dbReference type="InterPro" id="IPR013087">
    <property type="entry name" value="Znf_C2H2_type"/>
</dbReference>
<feature type="compositionally biased region" description="Basic and acidic residues" evidence="11">
    <location>
        <begin position="69"/>
        <end position="78"/>
    </location>
</feature>
<dbReference type="GO" id="GO:0001227">
    <property type="term" value="F:DNA-binding transcription repressor activity, RNA polymerase II-specific"/>
    <property type="evidence" value="ECO:0007669"/>
    <property type="project" value="TreeGrafter"/>
</dbReference>
<feature type="domain" description="C2H2-type" evidence="12">
    <location>
        <begin position="353"/>
        <end position="377"/>
    </location>
</feature>
<dbReference type="FunFam" id="3.30.160.60:FF:000912">
    <property type="entry name" value="Zinc finger protein 660"/>
    <property type="match status" value="1"/>
</dbReference>
<comment type="subcellular location">
    <subcellularLocation>
        <location evidence="1">Nucleus</location>
    </subcellularLocation>
</comment>
<evidence type="ECO:0000256" key="2">
    <source>
        <dbReference type="ARBA" id="ARBA00022723"/>
    </source>
</evidence>
<reference evidence="13" key="2">
    <citation type="submission" date="2025-09" db="UniProtKB">
        <authorList>
            <consortium name="Ensembl"/>
        </authorList>
    </citation>
    <scope>IDENTIFICATION</scope>
</reference>
<dbReference type="GO" id="GO:0000978">
    <property type="term" value="F:RNA polymerase II cis-regulatory region sequence-specific DNA binding"/>
    <property type="evidence" value="ECO:0007669"/>
    <property type="project" value="TreeGrafter"/>
</dbReference>
<dbReference type="FunFam" id="3.30.160.60:FF:000624">
    <property type="entry name" value="zinc finger protein 697"/>
    <property type="match status" value="1"/>
</dbReference>
<dbReference type="KEGG" id="kmr:108249632"/>
<dbReference type="GeneID" id="108249632"/>
<protein>
    <recommendedName>
        <fullName evidence="12">C2H2-type domain-containing protein</fullName>
    </recommendedName>
</protein>
<feature type="domain" description="C2H2-type" evidence="12">
    <location>
        <begin position="269"/>
        <end position="296"/>
    </location>
</feature>
<dbReference type="PANTHER" id="PTHR24399">
    <property type="entry name" value="ZINC FINGER AND BTB DOMAIN-CONTAINING"/>
    <property type="match status" value="1"/>
</dbReference>
<keyword evidence="5" id="KW-0862">Zinc</keyword>
<evidence type="ECO:0000256" key="5">
    <source>
        <dbReference type="ARBA" id="ARBA00022833"/>
    </source>
</evidence>
<feature type="compositionally biased region" description="Basic and acidic residues" evidence="11">
    <location>
        <begin position="85"/>
        <end position="94"/>
    </location>
</feature>
<name>A0A3Q2ZDH1_KRYMA</name>
<dbReference type="Pfam" id="PF00096">
    <property type="entry name" value="zf-C2H2"/>
    <property type="match status" value="6"/>
</dbReference>
<keyword evidence="3" id="KW-0677">Repeat</keyword>
<evidence type="ECO:0000256" key="4">
    <source>
        <dbReference type="ARBA" id="ARBA00022771"/>
    </source>
</evidence>
<dbReference type="SUPFAM" id="SSF57667">
    <property type="entry name" value="beta-beta-alpha zinc fingers"/>
    <property type="match status" value="4"/>
</dbReference>
<dbReference type="GO" id="GO:0008270">
    <property type="term" value="F:zinc ion binding"/>
    <property type="evidence" value="ECO:0007669"/>
    <property type="project" value="UniProtKB-KW"/>
</dbReference>
<dbReference type="SMART" id="SM00355">
    <property type="entry name" value="ZnF_C2H2"/>
    <property type="match status" value="6"/>
</dbReference>
<evidence type="ECO:0000256" key="6">
    <source>
        <dbReference type="ARBA" id="ARBA00023015"/>
    </source>
</evidence>
<keyword evidence="2" id="KW-0479">Metal-binding</keyword>
<feature type="domain" description="C2H2-type" evidence="12">
    <location>
        <begin position="297"/>
        <end position="324"/>
    </location>
</feature>
<keyword evidence="8" id="KW-0804">Transcription</keyword>
<dbReference type="OMA" id="DTHWIEN"/>
<dbReference type="InterPro" id="IPR036236">
    <property type="entry name" value="Znf_C2H2_sf"/>
</dbReference>
<reference evidence="13" key="1">
    <citation type="submission" date="2025-08" db="UniProtKB">
        <authorList>
            <consortium name="Ensembl"/>
        </authorList>
    </citation>
    <scope>IDENTIFICATION</scope>
</reference>
<proteinExistence type="predicted"/>
<feature type="region of interest" description="Disordered" evidence="11">
    <location>
        <begin position="149"/>
        <end position="178"/>
    </location>
</feature>
<dbReference type="Gene3D" id="3.30.160.60">
    <property type="entry name" value="Classic Zinc Finger"/>
    <property type="match status" value="6"/>
</dbReference>
<dbReference type="GeneTree" id="ENSGT01150000286959"/>
<feature type="compositionally biased region" description="Acidic residues" evidence="11">
    <location>
        <begin position="119"/>
        <end position="129"/>
    </location>
</feature>
<dbReference type="AlphaFoldDB" id="A0A3Q2ZDH1"/>
<evidence type="ECO:0000256" key="8">
    <source>
        <dbReference type="ARBA" id="ARBA00023163"/>
    </source>
</evidence>